<gene>
    <name evidence="1" type="primary">287</name>
    <name evidence="1" type="ORF">PBI_121Q_287</name>
</gene>
<name>A0A097EXJ6_9CAUD</name>
<sequence>MNPNGLIYSTPKTKADKAKARKAKVKQYIKQGMTRKAALLKAKNK</sequence>
<dbReference type="GeneID" id="22111327"/>
<dbReference type="EMBL" id="KM507819">
    <property type="protein sequence ID" value="AIT14177.1"/>
    <property type="molecule type" value="Genomic_DNA"/>
</dbReference>
<reference evidence="1 2" key="1">
    <citation type="submission" date="2014-09" db="EMBL/GenBank/DDBJ databases">
        <authorList>
            <person name="Lapin J.S."/>
            <person name="Pope W.H."/>
            <person name="Hua J."/>
            <person name="Ford M.E."/>
            <person name="Conway J.F."/>
            <person name="Hatfull G.F."/>
            <person name="Hendrix R.W."/>
        </authorList>
    </citation>
    <scope>NUCLEOTIDE SEQUENCE [LARGE SCALE GENOMIC DNA]</scope>
</reference>
<evidence type="ECO:0000313" key="1">
    <source>
        <dbReference type="EMBL" id="AIT14177.1"/>
    </source>
</evidence>
<keyword evidence="2" id="KW-1185">Reference proteome</keyword>
<dbReference type="KEGG" id="vg:22111327"/>
<organism evidence="1 2">
    <name type="scientific">Escherichia phage 121Q</name>
    <dbReference type="NCBI Taxonomy" id="1555202"/>
    <lineage>
        <taxon>Viruses</taxon>
        <taxon>Duplodnaviria</taxon>
        <taxon>Heunggongvirae</taxon>
        <taxon>Uroviricota</taxon>
        <taxon>Caudoviricetes</taxon>
        <taxon>Asteriusvirus</taxon>
        <taxon>Asteriusvirus av121Q</taxon>
    </lineage>
</organism>
<accession>A0A097EXJ6</accession>
<protein>
    <submittedName>
        <fullName evidence="1">Uncharacterized protein</fullName>
    </submittedName>
</protein>
<dbReference type="Proteomes" id="UP000029889">
    <property type="component" value="Segment"/>
</dbReference>
<evidence type="ECO:0000313" key="2">
    <source>
        <dbReference type="Proteomes" id="UP000029889"/>
    </source>
</evidence>
<proteinExistence type="predicted"/>
<dbReference type="RefSeq" id="YP_009101874.1">
    <property type="nucleotide sequence ID" value="NC_025447.1"/>
</dbReference>